<dbReference type="GeneID" id="85435902"/>
<evidence type="ECO:0000313" key="2">
    <source>
        <dbReference type="EMBL" id="KAK1590083.1"/>
    </source>
</evidence>
<reference evidence="2" key="1">
    <citation type="submission" date="2021-06" db="EMBL/GenBank/DDBJ databases">
        <title>Comparative genomics, transcriptomics and evolutionary studies reveal genomic signatures of adaptation to plant cell wall in hemibiotrophic fungi.</title>
        <authorList>
            <consortium name="DOE Joint Genome Institute"/>
            <person name="Baroncelli R."/>
            <person name="Diaz J.F."/>
            <person name="Benocci T."/>
            <person name="Peng M."/>
            <person name="Battaglia E."/>
            <person name="Haridas S."/>
            <person name="Andreopoulos W."/>
            <person name="Labutti K."/>
            <person name="Pangilinan J."/>
            <person name="Floch G.L."/>
            <person name="Makela M.R."/>
            <person name="Henrissat B."/>
            <person name="Grigoriev I.V."/>
            <person name="Crouch J.A."/>
            <person name="De Vries R.P."/>
            <person name="Sukno S.A."/>
            <person name="Thon M.R."/>
        </authorList>
    </citation>
    <scope>NUCLEOTIDE SEQUENCE</scope>
    <source>
        <strain evidence="2">CBS 125086</strain>
    </source>
</reference>
<gene>
    <name evidence="2" type="ORF">LY79DRAFT_229150</name>
</gene>
<sequence length="135" mass="14848">MAPRLLCSEMTVIPPHLLSSMFTLLSMWADHVALHLLTLCQKLRSKRTVILDGRNRPRLARLSCLSSHQTPNRRAGCRRHREGPSSGTESDDIFTKIASHSSTCILVVTYVCIGGSGLNVFNLDIYDLGLGSEGV</sequence>
<evidence type="ECO:0000256" key="1">
    <source>
        <dbReference type="SAM" id="MobiDB-lite"/>
    </source>
</evidence>
<dbReference type="EMBL" id="JAHLJV010000034">
    <property type="protein sequence ID" value="KAK1590083.1"/>
    <property type="molecule type" value="Genomic_DNA"/>
</dbReference>
<comment type="caution">
    <text evidence="2">The sequence shown here is derived from an EMBL/GenBank/DDBJ whole genome shotgun (WGS) entry which is preliminary data.</text>
</comment>
<accession>A0AAD8PXR7</accession>
<proteinExistence type="predicted"/>
<dbReference type="RefSeq" id="XP_060413595.1">
    <property type="nucleotide sequence ID" value="XM_060551662.1"/>
</dbReference>
<dbReference type="AlphaFoldDB" id="A0AAD8PXR7"/>
<keyword evidence="3" id="KW-1185">Reference proteome</keyword>
<protein>
    <submittedName>
        <fullName evidence="2">Uncharacterized protein</fullName>
    </submittedName>
</protein>
<dbReference type="Proteomes" id="UP001230504">
    <property type="component" value="Unassembled WGS sequence"/>
</dbReference>
<organism evidence="2 3">
    <name type="scientific">Colletotrichum navitas</name>
    <dbReference type="NCBI Taxonomy" id="681940"/>
    <lineage>
        <taxon>Eukaryota</taxon>
        <taxon>Fungi</taxon>
        <taxon>Dikarya</taxon>
        <taxon>Ascomycota</taxon>
        <taxon>Pezizomycotina</taxon>
        <taxon>Sordariomycetes</taxon>
        <taxon>Hypocreomycetidae</taxon>
        <taxon>Glomerellales</taxon>
        <taxon>Glomerellaceae</taxon>
        <taxon>Colletotrichum</taxon>
        <taxon>Colletotrichum graminicola species complex</taxon>
    </lineage>
</organism>
<name>A0AAD8PXR7_9PEZI</name>
<feature type="region of interest" description="Disordered" evidence="1">
    <location>
        <begin position="71"/>
        <end position="90"/>
    </location>
</feature>
<evidence type="ECO:0000313" key="3">
    <source>
        <dbReference type="Proteomes" id="UP001230504"/>
    </source>
</evidence>